<keyword evidence="2" id="KW-0732">Signal</keyword>
<dbReference type="InterPro" id="IPR003599">
    <property type="entry name" value="Ig_sub"/>
</dbReference>
<dbReference type="PANTHER" id="PTHR47734">
    <property type="entry name" value="T-CELL IMMUNORECEPTOR WITH IG AND ITIM DOMAINS PROTEIN, TIGIT"/>
    <property type="match status" value="1"/>
</dbReference>
<comment type="caution">
    <text evidence="4">The sequence shown here is derived from an EMBL/GenBank/DDBJ whole genome shotgun (WGS) entry which is preliminary data.</text>
</comment>
<feature type="transmembrane region" description="Helical" evidence="1">
    <location>
        <begin position="146"/>
        <end position="171"/>
    </location>
</feature>
<protein>
    <recommendedName>
        <fullName evidence="3">Ig-like domain-containing protein</fullName>
    </recommendedName>
</protein>
<dbReference type="EMBL" id="JAGEUA010000003">
    <property type="protein sequence ID" value="KAL0993990.1"/>
    <property type="molecule type" value="Genomic_DNA"/>
</dbReference>
<reference evidence="4 5" key="1">
    <citation type="submission" date="2024-06" db="EMBL/GenBank/DDBJ databases">
        <authorList>
            <person name="Pan Q."/>
            <person name="Wen M."/>
            <person name="Jouanno E."/>
            <person name="Zahm M."/>
            <person name="Klopp C."/>
            <person name="Cabau C."/>
            <person name="Louis A."/>
            <person name="Berthelot C."/>
            <person name="Parey E."/>
            <person name="Roest Crollius H."/>
            <person name="Montfort J."/>
            <person name="Robinson-Rechavi M."/>
            <person name="Bouchez O."/>
            <person name="Lampietro C."/>
            <person name="Lopez Roques C."/>
            <person name="Donnadieu C."/>
            <person name="Postlethwait J."/>
            <person name="Bobe J."/>
            <person name="Verreycken H."/>
            <person name="Guiguen Y."/>
        </authorList>
    </citation>
    <scope>NUCLEOTIDE SEQUENCE [LARGE SCALE GENOMIC DNA]</scope>
    <source>
        <strain evidence="4">Up_M1</strain>
        <tissue evidence="4">Testis</tissue>
    </source>
</reference>
<dbReference type="PROSITE" id="PS50835">
    <property type="entry name" value="IG_LIKE"/>
    <property type="match status" value="1"/>
</dbReference>
<dbReference type="Pfam" id="PF07686">
    <property type="entry name" value="V-set"/>
    <property type="match status" value="1"/>
</dbReference>
<dbReference type="InterPro" id="IPR042948">
    <property type="entry name" value="TIGIT"/>
</dbReference>
<keyword evidence="5" id="KW-1185">Reference proteome</keyword>
<name>A0ABD0X4T7_UMBPY</name>
<proteinExistence type="predicted"/>
<evidence type="ECO:0000256" key="2">
    <source>
        <dbReference type="SAM" id="SignalP"/>
    </source>
</evidence>
<dbReference type="InterPro" id="IPR007110">
    <property type="entry name" value="Ig-like_dom"/>
</dbReference>
<evidence type="ECO:0000313" key="4">
    <source>
        <dbReference type="EMBL" id="KAL0993990.1"/>
    </source>
</evidence>
<dbReference type="InterPro" id="IPR036179">
    <property type="entry name" value="Ig-like_dom_sf"/>
</dbReference>
<feature type="domain" description="Ig-like" evidence="3">
    <location>
        <begin position="19"/>
        <end position="137"/>
    </location>
</feature>
<organism evidence="4 5">
    <name type="scientific">Umbra pygmaea</name>
    <name type="common">Eastern mudminnow</name>
    <dbReference type="NCBI Taxonomy" id="75934"/>
    <lineage>
        <taxon>Eukaryota</taxon>
        <taxon>Metazoa</taxon>
        <taxon>Chordata</taxon>
        <taxon>Craniata</taxon>
        <taxon>Vertebrata</taxon>
        <taxon>Euteleostomi</taxon>
        <taxon>Actinopterygii</taxon>
        <taxon>Neopterygii</taxon>
        <taxon>Teleostei</taxon>
        <taxon>Protacanthopterygii</taxon>
        <taxon>Esociformes</taxon>
        <taxon>Umbridae</taxon>
        <taxon>Umbra</taxon>
    </lineage>
</organism>
<evidence type="ECO:0000313" key="5">
    <source>
        <dbReference type="Proteomes" id="UP001557470"/>
    </source>
</evidence>
<dbReference type="InterPro" id="IPR013783">
    <property type="entry name" value="Ig-like_fold"/>
</dbReference>
<dbReference type="Proteomes" id="UP001557470">
    <property type="component" value="Unassembled WGS sequence"/>
</dbReference>
<sequence>MMRVRSNTFLVLPCWITSPLVFLVLRSGTVADSMVITSGNLTANIGMAVTLTCKVSEEEKVSQVEWRFGGCNEKKILVFKTNYPVVMGKEYEKRILDVTIEGLTLLGTQEKDTGTYCCSLTIFPSGTQQGLIYLNITNNTLTETPILIIVYIVCGILGALVLVGAVMVLLFKRCITSVQSPVHVAVHQGGLPHNRPSILQISPAQAAQPSGRDNEEEGDEEEGCNMDYLNVSVLRLPRIPCSASSALGN</sequence>
<evidence type="ECO:0000259" key="3">
    <source>
        <dbReference type="PROSITE" id="PS50835"/>
    </source>
</evidence>
<dbReference type="InterPro" id="IPR013106">
    <property type="entry name" value="Ig_V-set"/>
</dbReference>
<evidence type="ECO:0000256" key="1">
    <source>
        <dbReference type="SAM" id="Phobius"/>
    </source>
</evidence>
<gene>
    <name evidence="4" type="ORF">UPYG_G00116460</name>
</gene>
<dbReference type="SUPFAM" id="SSF48726">
    <property type="entry name" value="Immunoglobulin"/>
    <property type="match status" value="1"/>
</dbReference>
<keyword evidence="1" id="KW-1133">Transmembrane helix</keyword>
<dbReference type="PANTHER" id="PTHR47734:SF1">
    <property type="entry name" value="T-CELL IMMUNORECEPTOR WITH IG AND ITIM DOMAINS"/>
    <property type="match status" value="1"/>
</dbReference>
<dbReference type="Gene3D" id="2.60.40.10">
    <property type="entry name" value="Immunoglobulins"/>
    <property type="match status" value="1"/>
</dbReference>
<feature type="chain" id="PRO_5044796327" description="Ig-like domain-containing protein" evidence="2">
    <location>
        <begin position="32"/>
        <end position="249"/>
    </location>
</feature>
<keyword evidence="1" id="KW-0812">Transmembrane</keyword>
<accession>A0ABD0X4T7</accession>
<keyword evidence="1" id="KW-0472">Membrane</keyword>
<feature type="signal peptide" evidence="2">
    <location>
        <begin position="1"/>
        <end position="31"/>
    </location>
</feature>
<dbReference type="AlphaFoldDB" id="A0ABD0X4T7"/>
<dbReference type="SMART" id="SM00409">
    <property type="entry name" value="IG"/>
    <property type="match status" value="1"/>
</dbReference>